<reference evidence="9" key="1">
    <citation type="journal article" date="2019" name="PLoS Negl. Trop. Dis.">
        <title>Revisiting the worldwide diversity of Leptospira species in the environment.</title>
        <authorList>
            <person name="Vincent A.T."/>
            <person name="Schiettekatte O."/>
            <person name="Bourhy P."/>
            <person name="Veyrier F.J."/>
            <person name="Picardeau M."/>
        </authorList>
    </citation>
    <scope>NUCLEOTIDE SEQUENCE [LARGE SCALE GENOMIC DNA]</scope>
    <source>
        <strain evidence="9">201800278</strain>
    </source>
</reference>
<keyword evidence="6" id="KW-0521">NADP</keyword>
<comment type="catalytic activity">
    <reaction evidence="5">
        <text>dTDP-beta-L-rhamnose + NADP(+) = dTDP-4-dehydro-beta-L-rhamnose + NADPH + H(+)</text>
        <dbReference type="Rhea" id="RHEA:21796"/>
        <dbReference type="ChEBI" id="CHEBI:15378"/>
        <dbReference type="ChEBI" id="CHEBI:57510"/>
        <dbReference type="ChEBI" id="CHEBI:57783"/>
        <dbReference type="ChEBI" id="CHEBI:58349"/>
        <dbReference type="ChEBI" id="CHEBI:62830"/>
        <dbReference type="EC" id="1.1.1.133"/>
    </reaction>
</comment>
<dbReference type="EMBL" id="RQFO01000004">
    <property type="protein sequence ID" value="TGL06341.1"/>
    <property type="molecule type" value="Genomic_DNA"/>
</dbReference>
<dbReference type="EC" id="1.1.1.133" evidence="3 6"/>
<comment type="caution">
    <text evidence="8">The sequence shown here is derived from an EMBL/GenBank/DDBJ whole genome shotgun (WGS) entry which is preliminary data.</text>
</comment>
<dbReference type="Gene3D" id="3.90.25.10">
    <property type="entry name" value="UDP-galactose 4-epimerase, domain 1"/>
    <property type="match status" value="1"/>
</dbReference>
<dbReference type="Gene3D" id="3.40.50.720">
    <property type="entry name" value="NAD(P)-binding Rossmann-like Domain"/>
    <property type="match status" value="1"/>
</dbReference>
<dbReference type="InterPro" id="IPR005913">
    <property type="entry name" value="dTDP_dehydrorham_reduct"/>
</dbReference>
<comment type="pathway">
    <text evidence="1 6">Carbohydrate biosynthesis; dTDP-L-rhamnose biosynthesis.</text>
</comment>
<evidence type="ECO:0000256" key="5">
    <source>
        <dbReference type="ARBA" id="ARBA00048200"/>
    </source>
</evidence>
<gene>
    <name evidence="8" type="primary">rfbD</name>
    <name evidence="8" type="ORF">EHQ31_01770</name>
</gene>
<dbReference type="GO" id="GO:0008831">
    <property type="term" value="F:dTDP-4-dehydrorhamnose reductase activity"/>
    <property type="evidence" value="ECO:0007669"/>
    <property type="project" value="UniProtKB-EC"/>
</dbReference>
<evidence type="ECO:0000256" key="4">
    <source>
        <dbReference type="ARBA" id="ARBA00017099"/>
    </source>
</evidence>
<evidence type="ECO:0000313" key="9">
    <source>
        <dbReference type="Proteomes" id="UP000297465"/>
    </source>
</evidence>
<dbReference type="SUPFAM" id="SSF51735">
    <property type="entry name" value="NAD(P)-binding Rossmann-fold domains"/>
    <property type="match status" value="1"/>
</dbReference>
<evidence type="ECO:0000256" key="3">
    <source>
        <dbReference type="ARBA" id="ARBA00012929"/>
    </source>
</evidence>
<protein>
    <recommendedName>
        <fullName evidence="4 6">dTDP-4-dehydrorhamnose reductase</fullName>
        <ecNumber evidence="3 6">1.1.1.133</ecNumber>
    </recommendedName>
</protein>
<proteinExistence type="inferred from homology"/>
<dbReference type="Pfam" id="PF04321">
    <property type="entry name" value="RmlD_sub_bind"/>
    <property type="match status" value="1"/>
</dbReference>
<dbReference type="CDD" id="cd05254">
    <property type="entry name" value="dTDP_HR_like_SDR_e"/>
    <property type="match status" value="1"/>
</dbReference>
<dbReference type="Proteomes" id="UP000297465">
    <property type="component" value="Unassembled WGS sequence"/>
</dbReference>
<dbReference type="PANTHER" id="PTHR10491:SF4">
    <property type="entry name" value="METHIONINE ADENOSYLTRANSFERASE 2 SUBUNIT BETA"/>
    <property type="match status" value="1"/>
</dbReference>
<name>A0ABY2LVV1_9LEPT</name>
<evidence type="ECO:0000256" key="1">
    <source>
        <dbReference type="ARBA" id="ARBA00004781"/>
    </source>
</evidence>
<evidence type="ECO:0000313" key="8">
    <source>
        <dbReference type="EMBL" id="TGL06341.1"/>
    </source>
</evidence>
<evidence type="ECO:0000256" key="6">
    <source>
        <dbReference type="RuleBase" id="RU364082"/>
    </source>
</evidence>
<feature type="domain" description="RmlD-like substrate binding" evidence="7">
    <location>
        <begin position="2"/>
        <end position="282"/>
    </location>
</feature>
<comment type="function">
    <text evidence="6">Catalyzes the reduction of dTDP-6-deoxy-L-lyxo-4-hexulose to yield dTDP-L-rhamnose.</text>
</comment>
<dbReference type="NCBIfam" id="TIGR01214">
    <property type="entry name" value="rmlD"/>
    <property type="match status" value="1"/>
</dbReference>
<evidence type="ECO:0000256" key="2">
    <source>
        <dbReference type="ARBA" id="ARBA00010944"/>
    </source>
</evidence>
<organism evidence="8 9">
    <name type="scientific">Leptospira montravelensis</name>
    <dbReference type="NCBI Taxonomy" id="2484961"/>
    <lineage>
        <taxon>Bacteria</taxon>
        <taxon>Pseudomonadati</taxon>
        <taxon>Spirochaetota</taxon>
        <taxon>Spirochaetia</taxon>
        <taxon>Leptospirales</taxon>
        <taxon>Leptospiraceae</taxon>
        <taxon>Leptospira</taxon>
    </lineage>
</organism>
<accession>A0ABY2LVV1</accession>
<evidence type="ECO:0000259" key="7">
    <source>
        <dbReference type="Pfam" id="PF04321"/>
    </source>
</evidence>
<dbReference type="InterPro" id="IPR036291">
    <property type="entry name" value="NAD(P)-bd_dom_sf"/>
</dbReference>
<dbReference type="InterPro" id="IPR029903">
    <property type="entry name" value="RmlD-like-bd"/>
</dbReference>
<dbReference type="PANTHER" id="PTHR10491">
    <property type="entry name" value="DTDP-4-DEHYDRORHAMNOSE REDUCTASE"/>
    <property type="match status" value="1"/>
</dbReference>
<keyword evidence="9" id="KW-1185">Reference proteome</keyword>
<keyword evidence="6 8" id="KW-0560">Oxidoreductase</keyword>
<sequence>MLVTGSNGQLGQELQILAKSKQGFEFIFADRSILDISSTESFRLFEKSFLDSKSLYGIINGAAYTHVDKAETEPDVARNGNIIGTKNLAQFAKQKDAKLIHVSTDFVFDGMKSRPYLEDDKKNPLSVYGNTKSEGENVALNENTNSLIFRTSWVYSAYGKNFFKTIHRFSQERETLKVISDQVGTPTWARDLAEICLEGIESDRTGIYHFSNEGVASWYDFACEIVDTFGFNCNVIPITTEEYPTDATRPSYSVLNKSKFHKDFKFQNSHWRKQVRKLASQFSLSEEPISKN</sequence>
<comment type="similarity">
    <text evidence="2 6">Belongs to the dTDP-4-dehydrorhamnose reductase family.</text>
</comment>